<evidence type="ECO:0000313" key="2">
    <source>
        <dbReference type="Proteomes" id="UP000265520"/>
    </source>
</evidence>
<sequence>MTWWSIWISRNQEVWNAVHEDSASITSRARVCWEEWQLAQNVPTTGYSECMCIHDEDGQVILVRTRYPFRLSSREGETLTLLEALEYVKFETDALEVIHGLNSLKSTNNDLSEFGALIKSAKL</sequence>
<name>A0A392MBB5_9FABA</name>
<protein>
    <submittedName>
        <fullName evidence="1">Uncharacterized protein</fullName>
    </submittedName>
</protein>
<organism evidence="1 2">
    <name type="scientific">Trifolium medium</name>
    <dbReference type="NCBI Taxonomy" id="97028"/>
    <lineage>
        <taxon>Eukaryota</taxon>
        <taxon>Viridiplantae</taxon>
        <taxon>Streptophyta</taxon>
        <taxon>Embryophyta</taxon>
        <taxon>Tracheophyta</taxon>
        <taxon>Spermatophyta</taxon>
        <taxon>Magnoliopsida</taxon>
        <taxon>eudicotyledons</taxon>
        <taxon>Gunneridae</taxon>
        <taxon>Pentapetalae</taxon>
        <taxon>rosids</taxon>
        <taxon>fabids</taxon>
        <taxon>Fabales</taxon>
        <taxon>Fabaceae</taxon>
        <taxon>Papilionoideae</taxon>
        <taxon>50 kb inversion clade</taxon>
        <taxon>NPAAA clade</taxon>
        <taxon>Hologalegina</taxon>
        <taxon>IRL clade</taxon>
        <taxon>Trifolieae</taxon>
        <taxon>Trifolium</taxon>
    </lineage>
</organism>
<evidence type="ECO:0000313" key="1">
    <source>
        <dbReference type="EMBL" id="MCH84088.1"/>
    </source>
</evidence>
<gene>
    <name evidence="1" type="ORF">A2U01_0004919</name>
</gene>
<proteinExistence type="predicted"/>
<dbReference type="Proteomes" id="UP000265520">
    <property type="component" value="Unassembled WGS sequence"/>
</dbReference>
<accession>A0A392MBB5</accession>
<dbReference type="EMBL" id="LXQA010006244">
    <property type="protein sequence ID" value="MCH84088.1"/>
    <property type="molecule type" value="Genomic_DNA"/>
</dbReference>
<comment type="caution">
    <text evidence="1">The sequence shown here is derived from an EMBL/GenBank/DDBJ whole genome shotgun (WGS) entry which is preliminary data.</text>
</comment>
<reference evidence="1 2" key="1">
    <citation type="journal article" date="2018" name="Front. Plant Sci.">
        <title>Red Clover (Trifolium pratense) and Zigzag Clover (T. medium) - A Picture of Genomic Similarities and Differences.</title>
        <authorList>
            <person name="Dluhosova J."/>
            <person name="Istvanek J."/>
            <person name="Nedelnik J."/>
            <person name="Repkova J."/>
        </authorList>
    </citation>
    <scope>NUCLEOTIDE SEQUENCE [LARGE SCALE GENOMIC DNA]</scope>
    <source>
        <strain evidence="2">cv. 10/8</strain>
        <tissue evidence="1">Leaf</tissue>
    </source>
</reference>
<keyword evidence="2" id="KW-1185">Reference proteome</keyword>
<dbReference type="AlphaFoldDB" id="A0A392MBB5"/>